<dbReference type="GO" id="GO:0006508">
    <property type="term" value="P:proteolysis"/>
    <property type="evidence" value="ECO:0007669"/>
    <property type="project" value="UniProtKB-KW"/>
</dbReference>
<feature type="binding site" evidence="6">
    <location>
        <position position="202"/>
    </location>
    <ligand>
        <name>a divalent metal cation</name>
        <dbReference type="ChEBI" id="CHEBI:60240"/>
        <label>2</label>
        <note>catalytic</note>
    </ligand>
</feature>
<comment type="similarity">
    <text evidence="6">Belongs to the peptidase M24A family. Methionine aminopeptidase type 1 subfamily.</text>
</comment>
<dbReference type="InterPro" id="IPR002467">
    <property type="entry name" value="Pept_M24A_MAP1"/>
</dbReference>
<feature type="binding site" evidence="6">
    <location>
        <position position="233"/>
    </location>
    <ligand>
        <name>a divalent metal cation</name>
        <dbReference type="ChEBI" id="CHEBI:60240"/>
        <label>2</label>
        <note>catalytic</note>
    </ligand>
</feature>
<dbReference type="InterPro" id="IPR001714">
    <property type="entry name" value="Pept_M24_MAP"/>
</dbReference>
<evidence type="ECO:0000256" key="7">
    <source>
        <dbReference type="RuleBase" id="RU003653"/>
    </source>
</evidence>
<accession>A0A1F8EAQ1</accession>
<dbReference type="InterPro" id="IPR036005">
    <property type="entry name" value="Creatinase/aminopeptidase-like"/>
</dbReference>
<sequence length="248" mass="26672">MVNLKTPQEIELMREGGHILAEILDVLVASVKVGIQTKELDSMAQELISARGAKPSFLNYNGFPATLCVSINEEIVHGLPSERKLKDGDLVKLDLGILYKGFHTDSARSVIVGSTQRLQIQKLIDVTAEALCVGIKTAQPGKTLGDVGHAIHEYVKSQGFDVVRDLIGHGIGTEVHEEPEVPNYGKPGHGPILKLGMVIAIEPMVVMGGYRIANGPDGYAYITADKKLSAHIEHTIAITGNGPEILTK</sequence>
<name>A0A1F8EAQ1_9BACT</name>
<gene>
    <name evidence="6" type="primary">map</name>
    <name evidence="9" type="ORF">A2735_02290</name>
</gene>
<comment type="subunit">
    <text evidence="6">Monomer.</text>
</comment>
<evidence type="ECO:0000313" key="9">
    <source>
        <dbReference type="EMBL" id="OGM97974.1"/>
    </source>
</evidence>
<evidence type="ECO:0000256" key="4">
    <source>
        <dbReference type="ARBA" id="ARBA00022723"/>
    </source>
</evidence>
<evidence type="ECO:0000256" key="5">
    <source>
        <dbReference type="ARBA" id="ARBA00022801"/>
    </source>
</evidence>
<dbReference type="HAMAP" id="MF_01974">
    <property type="entry name" value="MetAP_1"/>
    <property type="match status" value="1"/>
</dbReference>
<comment type="function">
    <text evidence="1 6">Removes the N-terminal methionine from nascent proteins. The N-terminal methionine is often cleaved when the second residue in the primary sequence is small and uncharged (Met-Ala-, Cys, Gly, Pro, Ser, Thr, or Val). Requires deformylation of the N(alpha)-formylated initiator methionine before it can be hydrolyzed.</text>
</comment>
<dbReference type="STRING" id="1802660.A2735_02290"/>
<feature type="binding site" evidence="6">
    <location>
        <position position="105"/>
    </location>
    <ligand>
        <name>a divalent metal cation</name>
        <dbReference type="ChEBI" id="CHEBI:60240"/>
        <label>2</label>
        <note>catalytic</note>
    </ligand>
</feature>
<evidence type="ECO:0000259" key="8">
    <source>
        <dbReference type="Pfam" id="PF00557"/>
    </source>
</evidence>
<dbReference type="InterPro" id="IPR000994">
    <property type="entry name" value="Pept_M24"/>
</dbReference>
<dbReference type="Pfam" id="PF00557">
    <property type="entry name" value="Peptidase_M24"/>
    <property type="match status" value="1"/>
</dbReference>
<dbReference type="CDD" id="cd01086">
    <property type="entry name" value="MetAP1"/>
    <property type="match status" value="1"/>
</dbReference>
<feature type="binding site" evidence="6">
    <location>
        <position position="105"/>
    </location>
    <ligand>
        <name>a divalent metal cation</name>
        <dbReference type="ChEBI" id="CHEBI:60240"/>
        <label>1</label>
    </ligand>
</feature>
<keyword evidence="2 6" id="KW-0031">Aminopeptidase</keyword>
<comment type="cofactor">
    <cofactor evidence="6">
        <name>Co(2+)</name>
        <dbReference type="ChEBI" id="CHEBI:48828"/>
    </cofactor>
    <cofactor evidence="6">
        <name>Zn(2+)</name>
        <dbReference type="ChEBI" id="CHEBI:29105"/>
    </cofactor>
    <cofactor evidence="6">
        <name>Mn(2+)</name>
        <dbReference type="ChEBI" id="CHEBI:29035"/>
    </cofactor>
    <cofactor evidence="6">
        <name>Fe(2+)</name>
        <dbReference type="ChEBI" id="CHEBI:29033"/>
    </cofactor>
    <text evidence="6">Binds 2 divalent metal cations per subunit. Has a high-affinity and a low affinity metal-binding site. The true nature of the physiological cofactor is under debate. The enzyme is active with cobalt, zinc, manganese or divalent iron ions. Most likely, methionine aminopeptidases function as mononuclear Fe(2+)-metalloproteases under physiological conditions, and the catalytically relevant metal-binding site has been assigned to the histidine-containing high-affinity site.</text>
</comment>
<dbReference type="GO" id="GO:0004239">
    <property type="term" value="F:initiator methionyl aminopeptidase activity"/>
    <property type="evidence" value="ECO:0007669"/>
    <property type="project" value="UniProtKB-UniRule"/>
</dbReference>
<comment type="caution">
    <text evidence="9">The sequence shown here is derived from an EMBL/GenBank/DDBJ whole genome shotgun (WGS) entry which is preliminary data.</text>
</comment>
<organism evidence="9 10">
    <name type="scientific">Candidatus Yanofskybacteria bacterium RIFCSPHIGHO2_01_FULL_41_21</name>
    <dbReference type="NCBI Taxonomy" id="1802660"/>
    <lineage>
        <taxon>Bacteria</taxon>
        <taxon>Candidatus Yanofskyibacteriota</taxon>
    </lineage>
</organism>
<evidence type="ECO:0000256" key="1">
    <source>
        <dbReference type="ARBA" id="ARBA00002521"/>
    </source>
</evidence>
<dbReference type="AlphaFoldDB" id="A0A1F8EAQ1"/>
<dbReference type="PANTHER" id="PTHR43330">
    <property type="entry name" value="METHIONINE AMINOPEPTIDASE"/>
    <property type="match status" value="1"/>
</dbReference>
<feature type="binding site" evidence="6">
    <location>
        <position position="94"/>
    </location>
    <ligand>
        <name>a divalent metal cation</name>
        <dbReference type="ChEBI" id="CHEBI:60240"/>
        <label>1</label>
    </ligand>
</feature>
<dbReference type="Proteomes" id="UP000178520">
    <property type="component" value="Unassembled WGS sequence"/>
</dbReference>
<dbReference type="Gene3D" id="3.90.230.10">
    <property type="entry name" value="Creatinase/methionine aminopeptidase superfamily"/>
    <property type="match status" value="1"/>
</dbReference>
<feature type="binding site" evidence="6">
    <location>
        <position position="169"/>
    </location>
    <ligand>
        <name>a divalent metal cation</name>
        <dbReference type="ChEBI" id="CHEBI:60240"/>
        <label>2</label>
        <note>catalytic</note>
    </ligand>
</feature>
<reference evidence="9 10" key="1">
    <citation type="journal article" date="2016" name="Nat. Commun.">
        <title>Thousands of microbial genomes shed light on interconnected biogeochemical processes in an aquifer system.</title>
        <authorList>
            <person name="Anantharaman K."/>
            <person name="Brown C.T."/>
            <person name="Hug L.A."/>
            <person name="Sharon I."/>
            <person name="Castelle C.J."/>
            <person name="Probst A.J."/>
            <person name="Thomas B.C."/>
            <person name="Singh A."/>
            <person name="Wilkins M.J."/>
            <person name="Karaoz U."/>
            <person name="Brodie E.L."/>
            <person name="Williams K.H."/>
            <person name="Hubbard S.S."/>
            <person name="Banfield J.F."/>
        </authorList>
    </citation>
    <scope>NUCLEOTIDE SEQUENCE [LARGE SCALE GENOMIC DNA]</scope>
</reference>
<proteinExistence type="inferred from homology"/>
<keyword evidence="4 6" id="KW-0479">Metal-binding</keyword>
<evidence type="ECO:0000313" key="10">
    <source>
        <dbReference type="Proteomes" id="UP000178520"/>
    </source>
</evidence>
<keyword evidence="3 6" id="KW-0645">Protease</keyword>
<dbReference type="EC" id="3.4.11.18" evidence="6 7"/>
<dbReference type="GO" id="GO:0046872">
    <property type="term" value="F:metal ion binding"/>
    <property type="evidence" value="ECO:0007669"/>
    <property type="project" value="UniProtKB-UniRule"/>
</dbReference>
<protein>
    <recommendedName>
        <fullName evidence="6 7">Methionine aminopeptidase</fullName>
        <shortName evidence="6">MAP</shortName>
        <shortName evidence="6">MetAP</shortName>
        <ecNumber evidence="6 7">3.4.11.18</ecNumber>
    </recommendedName>
    <alternativeName>
        <fullName evidence="6">Peptidase M</fullName>
    </alternativeName>
</protein>
<feature type="binding site" evidence="6">
    <location>
        <position position="77"/>
    </location>
    <ligand>
        <name>substrate</name>
    </ligand>
</feature>
<dbReference type="PANTHER" id="PTHR43330:SF27">
    <property type="entry name" value="METHIONINE AMINOPEPTIDASE"/>
    <property type="match status" value="1"/>
</dbReference>
<dbReference type="GO" id="GO:0070006">
    <property type="term" value="F:metalloaminopeptidase activity"/>
    <property type="evidence" value="ECO:0007669"/>
    <property type="project" value="UniProtKB-UniRule"/>
</dbReference>
<dbReference type="GO" id="GO:0005829">
    <property type="term" value="C:cytosol"/>
    <property type="evidence" value="ECO:0007669"/>
    <property type="project" value="TreeGrafter"/>
</dbReference>
<dbReference type="PRINTS" id="PR00599">
    <property type="entry name" value="MAPEPTIDASE"/>
</dbReference>
<evidence type="ECO:0000256" key="6">
    <source>
        <dbReference type="HAMAP-Rule" id="MF_01974"/>
    </source>
</evidence>
<feature type="domain" description="Peptidase M24" evidence="8">
    <location>
        <begin position="11"/>
        <end position="239"/>
    </location>
</feature>
<dbReference type="SUPFAM" id="SSF55920">
    <property type="entry name" value="Creatinase/aminopeptidase"/>
    <property type="match status" value="1"/>
</dbReference>
<keyword evidence="5 6" id="KW-0378">Hydrolase</keyword>
<feature type="binding site" evidence="6">
    <location>
        <position position="233"/>
    </location>
    <ligand>
        <name>a divalent metal cation</name>
        <dbReference type="ChEBI" id="CHEBI:60240"/>
        <label>1</label>
    </ligand>
</feature>
<dbReference type="NCBIfam" id="TIGR00500">
    <property type="entry name" value="met_pdase_I"/>
    <property type="match status" value="1"/>
</dbReference>
<feature type="binding site" evidence="6">
    <location>
        <position position="176"/>
    </location>
    <ligand>
        <name>substrate</name>
    </ligand>
</feature>
<dbReference type="EMBL" id="MGJA01000004">
    <property type="protein sequence ID" value="OGM97974.1"/>
    <property type="molecule type" value="Genomic_DNA"/>
</dbReference>
<evidence type="ECO:0000256" key="3">
    <source>
        <dbReference type="ARBA" id="ARBA00022670"/>
    </source>
</evidence>
<comment type="catalytic activity">
    <reaction evidence="6 7">
        <text>Release of N-terminal amino acids, preferentially methionine, from peptides and arylamides.</text>
        <dbReference type="EC" id="3.4.11.18"/>
    </reaction>
</comment>
<evidence type="ECO:0000256" key="2">
    <source>
        <dbReference type="ARBA" id="ARBA00022438"/>
    </source>
</evidence>